<dbReference type="GO" id="GO:0008198">
    <property type="term" value="F:ferrous iron binding"/>
    <property type="evidence" value="ECO:0007669"/>
    <property type="project" value="TreeGrafter"/>
</dbReference>
<dbReference type="GO" id="GO:0031543">
    <property type="term" value="F:peptidyl-proline dioxygenase activity"/>
    <property type="evidence" value="ECO:0007669"/>
    <property type="project" value="TreeGrafter"/>
</dbReference>
<reference evidence="9" key="1">
    <citation type="submission" date="2015-04" db="EMBL/GenBank/DDBJ databases">
        <title>The genome sequence of the plant pathogenic Rhizarian Plasmodiophora brassicae reveals insights in its biotrophic life cycle and the origin of chitin synthesis.</title>
        <authorList>
            <person name="Schwelm A."/>
            <person name="Fogelqvist J."/>
            <person name="Knaust A."/>
            <person name="Julke S."/>
            <person name="Lilja T."/>
            <person name="Dhandapani V."/>
            <person name="Bonilla-Rosso G."/>
            <person name="Karlsson M."/>
            <person name="Shevchenko A."/>
            <person name="Choi S.R."/>
            <person name="Kim H.G."/>
            <person name="Park J.Y."/>
            <person name="Lim Y.P."/>
            <person name="Ludwig-Muller J."/>
            <person name="Dixelius C."/>
        </authorList>
    </citation>
    <scope>NUCLEOTIDE SEQUENCE</scope>
    <source>
        <tissue evidence="9">Potato root galls</tissue>
    </source>
</reference>
<dbReference type="Gene3D" id="2.60.120.620">
    <property type="entry name" value="q2cbj1_9rhob like domain"/>
    <property type="match status" value="1"/>
</dbReference>
<dbReference type="GO" id="GO:0071456">
    <property type="term" value="P:cellular response to hypoxia"/>
    <property type="evidence" value="ECO:0007669"/>
    <property type="project" value="TreeGrafter"/>
</dbReference>
<feature type="domain" description="Fe2OG dioxygenase" evidence="8">
    <location>
        <begin position="188"/>
        <end position="285"/>
    </location>
</feature>
<evidence type="ECO:0000313" key="9">
    <source>
        <dbReference type="EMBL" id="CRZ10755.1"/>
    </source>
</evidence>
<dbReference type="GO" id="GO:0031418">
    <property type="term" value="F:L-ascorbic acid binding"/>
    <property type="evidence" value="ECO:0007669"/>
    <property type="project" value="UniProtKB-KW"/>
</dbReference>
<dbReference type="InterPro" id="IPR006620">
    <property type="entry name" value="Pro_4_hyd_alph"/>
</dbReference>
<evidence type="ECO:0000256" key="1">
    <source>
        <dbReference type="ARBA" id="ARBA00001961"/>
    </source>
</evidence>
<keyword evidence="3" id="KW-0847">Vitamin C</keyword>
<dbReference type="InterPro" id="IPR051559">
    <property type="entry name" value="HIF_prolyl_hydroxylases"/>
</dbReference>
<evidence type="ECO:0000256" key="6">
    <source>
        <dbReference type="ARBA" id="ARBA00023004"/>
    </source>
</evidence>
<evidence type="ECO:0000256" key="2">
    <source>
        <dbReference type="ARBA" id="ARBA00022723"/>
    </source>
</evidence>
<dbReference type="InterPro" id="IPR044862">
    <property type="entry name" value="Pro_4_hyd_alph_FE2OG_OXY"/>
</dbReference>
<name>A0A0H5R9F3_9EUKA</name>
<evidence type="ECO:0000256" key="3">
    <source>
        <dbReference type="ARBA" id="ARBA00022896"/>
    </source>
</evidence>
<dbReference type="AlphaFoldDB" id="A0A0H5R9F3"/>
<keyword evidence="5" id="KW-0560">Oxidoreductase</keyword>
<dbReference type="PROSITE" id="PS51471">
    <property type="entry name" value="FE2OG_OXY"/>
    <property type="match status" value="1"/>
</dbReference>
<evidence type="ECO:0000256" key="5">
    <source>
        <dbReference type="ARBA" id="ARBA00023002"/>
    </source>
</evidence>
<proteinExistence type="predicted"/>
<evidence type="ECO:0000259" key="8">
    <source>
        <dbReference type="PROSITE" id="PS51471"/>
    </source>
</evidence>
<comment type="cofactor">
    <cofactor evidence="1">
        <name>L-ascorbate</name>
        <dbReference type="ChEBI" id="CHEBI:38290"/>
    </cofactor>
</comment>
<sequence>SLSDKARRQGVRRRPTGRSPMTGRAPMRLSDLPPEVKLNILRRLDGDNVDGGNGLDRMCGSSSQLSSHVLYSPTATLSHIATLPNSSTLPVSVLETLFADGLAVHDSFLPTSLYQECSTALESAQIDMAIGKLNQINGESWSADSIRGDVIRFIKSQDSSIPDCIHRVRECLEDVAKQIGFGAGLDLGPIEIQLAHYAGNGTGYKPHVDSTETVAPNRTVTAVLYLNQDMWTPSDGGCLRAHLISGHRDIRPVGNRLVLFMSKWLLHEVLPVFSSRFAMSAFIHC</sequence>
<keyword evidence="6" id="KW-0408">Iron</keyword>
<dbReference type="SMART" id="SM00702">
    <property type="entry name" value="P4Hc"/>
    <property type="match status" value="1"/>
</dbReference>
<feature type="region of interest" description="Disordered" evidence="7">
    <location>
        <begin position="1"/>
        <end position="30"/>
    </location>
</feature>
<evidence type="ECO:0000256" key="4">
    <source>
        <dbReference type="ARBA" id="ARBA00022964"/>
    </source>
</evidence>
<dbReference type="PANTHER" id="PTHR12907:SF26">
    <property type="entry name" value="HIF PROLYL HYDROXYLASE, ISOFORM C"/>
    <property type="match status" value="1"/>
</dbReference>
<keyword evidence="2" id="KW-0479">Metal-binding</keyword>
<feature type="non-terminal residue" evidence="9">
    <location>
        <position position="1"/>
    </location>
</feature>
<keyword evidence="4" id="KW-0223">Dioxygenase</keyword>
<protein>
    <recommendedName>
        <fullName evidence="8">Fe2OG dioxygenase domain-containing protein</fullName>
    </recommendedName>
</protein>
<dbReference type="Pfam" id="PF13640">
    <property type="entry name" value="2OG-FeII_Oxy_3"/>
    <property type="match status" value="1"/>
</dbReference>
<organism evidence="9">
    <name type="scientific">Spongospora subterranea</name>
    <dbReference type="NCBI Taxonomy" id="70186"/>
    <lineage>
        <taxon>Eukaryota</taxon>
        <taxon>Sar</taxon>
        <taxon>Rhizaria</taxon>
        <taxon>Endomyxa</taxon>
        <taxon>Phytomyxea</taxon>
        <taxon>Plasmodiophorida</taxon>
        <taxon>Plasmodiophoridae</taxon>
        <taxon>Spongospora</taxon>
    </lineage>
</organism>
<dbReference type="EMBL" id="HACM01010313">
    <property type="protein sequence ID" value="CRZ10755.1"/>
    <property type="molecule type" value="Transcribed_RNA"/>
</dbReference>
<dbReference type="PANTHER" id="PTHR12907">
    <property type="entry name" value="EGL NINE HOMOLOG-RELATED"/>
    <property type="match status" value="1"/>
</dbReference>
<evidence type="ECO:0000256" key="7">
    <source>
        <dbReference type="SAM" id="MobiDB-lite"/>
    </source>
</evidence>
<accession>A0A0H5R9F3</accession>
<dbReference type="InterPro" id="IPR005123">
    <property type="entry name" value="Oxoglu/Fe-dep_dioxygenase_dom"/>
</dbReference>